<feature type="domain" description="AB hydrolase-1" evidence="1">
    <location>
        <begin position="26"/>
        <end position="238"/>
    </location>
</feature>
<gene>
    <name evidence="2" type="ORF">FGL95_20845</name>
</gene>
<dbReference type="SUPFAM" id="SSF53474">
    <property type="entry name" value="alpha/beta-Hydrolases"/>
    <property type="match status" value="1"/>
</dbReference>
<dbReference type="PANTHER" id="PTHR43798">
    <property type="entry name" value="MONOACYLGLYCEROL LIPASE"/>
    <property type="match status" value="1"/>
</dbReference>
<dbReference type="InterPro" id="IPR000073">
    <property type="entry name" value="AB_hydrolase_1"/>
</dbReference>
<dbReference type="GO" id="GO:0046464">
    <property type="term" value="P:acylglycerol catabolic process"/>
    <property type="evidence" value="ECO:0007669"/>
    <property type="project" value="TreeGrafter"/>
</dbReference>
<dbReference type="InterPro" id="IPR029058">
    <property type="entry name" value="AB_hydrolase_fold"/>
</dbReference>
<dbReference type="Proteomes" id="UP000535543">
    <property type="component" value="Unassembled WGS sequence"/>
</dbReference>
<dbReference type="PRINTS" id="PR00111">
    <property type="entry name" value="ABHYDROLASE"/>
</dbReference>
<reference evidence="2 3" key="2">
    <citation type="submission" date="2020-06" db="EMBL/GenBank/DDBJ databases">
        <title>Antribacter stalactiti gen. nov., sp. nov., a new member of the family Nacardiaceae isolated from a cave.</title>
        <authorList>
            <person name="Kim I.S."/>
        </authorList>
    </citation>
    <scope>NUCLEOTIDE SEQUENCE [LARGE SCALE GENOMIC DNA]</scope>
    <source>
        <strain evidence="2 3">YC2-7</strain>
    </source>
</reference>
<organism evidence="2 3">
    <name type="scientific">Antrihabitans stalactiti</name>
    <dbReference type="NCBI Taxonomy" id="2584121"/>
    <lineage>
        <taxon>Bacteria</taxon>
        <taxon>Bacillati</taxon>
        <taxon>Actinomycetota</taxon>
        <taxon>Actinomycetes</taxon>
        <taxon>Mycobacteriales</taxon>
        <taxon>Nocardiaceae</taxon>
        <taxon>Antrihabitans</taxon>
    </lineage>
</organism>
<keyword evidence="3" id="KW-1185">Reference proteome</keyword>
<dbReference type="InterPro" id="IPR050266">
    <property type="entry name" value="AB_hydrolase_sf"/>
</dbReference>
<comment type="caution">
    <text evidence="2">The sequence shown here is derived from an EMBL/GenBank/DDBJ whole genome shotgun (WGS) entry which is preliminary data.</text>
</comment>
<sequence length="245" mass="26541">MTTPRLVTVDGEQLHVVVRGSTGRVVVLCSGLAGKWSDWDDVTDLLATDHIVVRFDRPGLGSSPAPKSDYKPTVRAEAHRIAAVLDAVGRTAAVTLVGHSLGGFYAEGFARLYPDRTAALLLLDSSVAEPAGPRLLPKRVQTATHTVLNGLSNYLGAVVRENNAYSDLGEEVLDLRRHAPIQAVSVAVAVATGRYRTPWANKWLDQQRVLAEELGADLTIITPSGHRVMVDRPDETARLIRELSR</sequence>
<evidence type="ECO:0000259" key="1">
    <source>
        <dbReference type="Pfam" id="PF12697"/>
    </source>
</evidence>
<evidence type="ECO:0000313" key="3">
    <source>
        <dbReference type="Proteomes" id="UP000535543"/>
    </source>
</evidence>
<protein>
    <submittedName>
        <fullName evidence="2">Alpha/beta hydrolase</fullName>
    </submittedName>
</protein>
<name>A0A848KI88_9NOCA</name>
<keyword evidence="2" id="KW-0378">Hydrolase</keyword>
<dbReference type="GO" id="GO:0047372">
    <property type="term" value="F:monoacylglycerol lipase activity"/>
    <property type="evidence" value="ECO:0007669"/>
    <property type="project" value="TreeGrafter"/>
</dbReference>
<evidence type="ECO:0000313" key="2">
    <source>
        <dbReference type="EMBL" id="NMN97488.1"/>
    </source>
</evidence>
<accession>A0A848KI88</accession>
<reference evidence="2 3" key="1">
    <citation type="submission" date="2019-05" db="EMBL/GenBank/DDBJ databases">
        <authorList>
            <person name="Lee S.D."/>
        </authorList>
    </citation>
    <scope>NUCLEOTIDE SEQUENCE [LARGE SCALE GENOMIC DNA]</scope>
    <source>
        <strain evidence="2 3">YC2-7</strain>
    </source>
</reference>
<proteinExistence type="predicted"/>
<dbReference type="AlphaFoldDB" id="A0A848KI88"/>
<dbReference type="RefSeq" id="WP_169590390.1">
    <property type="nucleotide sequence ID" value="NZ_VCQU01000007.1"/>
</dbReference>
<dbReference type="GO" id="GO:0016020">
    <property type="term" value="C:membrane"/>
    <property type="evidence" value="ECO:0007669"/>
    <property type="project" value="TreeGrafter"/>
</dbReference>
<dbReference type="EMBL" id="VCQU01000007">
    <property type="protein sequence ID" value="NMN97488.1"/>
    <property type="molecule type" value="Genomic_DNA"/>
</dbReference>
<dbReference type="Gene3D" id="3.40.50.1820">
    <property type="entry name" value="alpha/beta hydrolase"/>
    <property type="match status" value="1"/>
</dbReference>
<dbReference type="PANTHER" id="PTHR43798:SF5">
    <property type="entry name" value="MONOACYLGLYCEROL LIPASE ABHD6"/>
    <property type="match status" value="1"/>
</dbReference>
<dbReference type="Pfam" id="PF12697">
    <property type="entry name" value="Abhydrolase_6"/>
    <property type="match status" value="1"/>
</dbReference>